<sequence>MVSFHVDLWIGKTLGPDYQADGRSRRSAPSTIAAAVPTTIPIAASIAAVTRVAVAATWIGRIGALHVGTGIVGGLRSIAEAVVVAWPLTVSVARSVAIAIAAGSCRPAAAIAARASDATAAAGRAAATSRAPADGSASRCLSRRGPGEASGY</sequence>
<organism evidence="1 2">
    <name type="scientific">Microvirga terrae</name>
    <dbReference type="NCBI Taxonomy" id="2740529"/>
    <lineage>
        <taxon>Bacteria</taxon>
        <taxon>Pseudomonadati</taxon>
        <taxon>Pseudomonadota</taxon>
        <taxon>Alphaproteobacteria</taxon>
        <taxon>Hyphomicrobiales</taxon>
        <taxon>Methylobacteriaceae</taxon>
        <taxon>Microvirga</taxon>
    </lineage>
</organism>
<evidence type="ECO:0000313" key="2">
    <source>
        <dbReference type="Proteomes" id="UP001017257"/>
    </source>
</evidence>
<dbReference type="RefSeq" id="WP_173945536.1">
    <property type="nucleotide sequence ID" value="NZ_CP102845.1"/>
</dbReference>
<evidence type="ECO:0000313" key="1">
    <source>
        <dbReference type="EMBL" id="UVF21455.1"/>
    </source>
</evidence>
<name>A0ABY5RW24_9HYPH</name>
<reference evidence="1" key="1">
    <citation type="submission" date="2022-08" db="EMBL/GenBank/DDBJ databases">
        <title>Microvirga terrae sp. nov., isolated from soil.</title>
        <authorList>
            <person name="Kim K.H."/>
            <person name="Seo Y.L."/>
            <person name="Kim J.M."/>
            <person name="Lee J.K."/>
            <person name="Han D.M."/>
            <person name="Jeon C.O."/>
        </authorList>
    </citation>
    <scope>NUCLEOTIDE SEQUENCE</scope>
    <source>
        <strain evidence="1">R24</strain>
    </source>
</reference>
<protein>
    <submittedName>
        <fullName evidence="1">Uncharacterized protein</fullName>
    </submittedName>
</protein>
<dbReference type="EMBL" id="CP102845">
    <property type="protein sequence ID" value="UVF21455.1"/>
    <property type="molecule type" value="Genomic_DNA"/>
</dbReference>
<gene>
    <name evidence="1" type="ORF">HPT29_010195</name>
</gene>
<accession>A0ABY5RW24</accession>
<keyword evidence="2" id="KW-1185">Reference proteome</keyword>
<proteinExistence type="predicted"/>
<dbReference type="Proteomes" id="UP001017257">
    <property type="component" value="Chromosome"/>
</dbReference>